<dbReference type="InterPro" id="IPR005122">
    <property type="entry name" value="Uracil-DNA_glycosylase-like"/>
</dbReference>
<evidence type="ECO:0000313" key="2">
    <source>
        <dbReference type="EMBL" id="TAJ43844.1"/>
    </source>
</evidence>
<dbReference type="RefSeq" id="WP_130646899.1">
    <property type="nucleotide sequence ID" value="NZ_PGCL01000003.1"/>
</dbReference>
<gene>
    <name evidence="2" type="ORF">CUJ86_07185</name>
</gene>
<protein>
    <submittedName>
        <fullName evidence="2">DNA-deoxyinosine glycosylase</fullName>
    </submittedName>
</protein>
<dbReference type="SMART" id="SM00987">
    <property type="entry name" value="UreE_C"/>
    <property type="match status" value="1"/>
</dbReference>
<dbReference type="SMART" id="SM00986">
    <property type="entry name" value="UDG"/>
    <property type="match status" value="1"/>
</dbReference>
<organism evidence="2 3">
    <name type="scientific">Methanofollis fontis</name>
    <dbReference type="NCBI Taxonomy" id="2052832"/>
    <lineage>
        <taxon>Archaea</taxon>
        <taxon>Methanobacteriati</taxon>
        <taxon>Methanobacteriota</taxon>
        <taxon>Stenosarchaea group</taxon>
        <taxon>Methanomicrobia</taxon>
        <taxon>Methanomicrobiales</taxon>
        <taxon>Methanomicrobiaceae</taxon>
        <taxon>Methanofollis</taxon>
    </lineage>
</organism>
<dbReference type="NCBIfam" id="TIGR04274">
    <property type="entry name" value="hypoxanDNAglyco"/>
    <property type="match status" value="1"/>
</dbReference>
<evidence type="ECO:0000259" key="1">
    <source>
        <dbReference type="SMART" id="SM00986"/>
    </source>
</evidence>
<dbReference type="SUPFAM" id="SSF52141">
    <property type="entry name" value="Uracil-DNA glycosylase-like"/>
    <property type="match status" value="1"/>
</dbReference>
<dbReference type="InterPro" id="IPR026353">
    <property type="entry name" value="Hypoxan-DNA_Glyclase"/>
</dbReference>
<dbReference type="OrthoDB" id="134618at2157"/>
<comment type="caution">
    <text evidence="2">The sequence shown here is derived from an EMBL/GenBank/DDBJ whole genome shotgun (WGS) entry which is preliminary data.</text>
</comment>
<dbReference type="Gene3D" id="3.40.470.10">
    <property type="entry name" value="Uracil-DNA glycosylase-like domain"/>
    <property type="match status" value="1"/>
</dbReference>
<feature type="domain" description="Uracil-DNA glycosylase-like" evidence="1">
    <location>
        <begin position="6"/>
        <end position="159"/>
    </location>
</feature>
<dbReference type="EMBL" id="PGCL01000003">
    <property type="protein sequence ID" value="TAJ43844.1"/>
    <property type="molecule type" value="Genomic_DNA"/>
</dbReference>
<proteinExistence type="predicted"/>
<dbReference type="AlphaFoldDB" id="A0A483CT50"/>
<dbReference type="InterPro" id="IPR036895">
    <property type="entry name" value="Uracil-DNA_glycosylase-like_sf"/>
</dbReference>
<evidence type="ECO:0000313" key="3">
    <source>
        <dbReference type="Proteomes" id="UP000292580"/>
    </source>
</evidence>
<dbReference type="Proteomes" id="UP000292580">
    <property type="component" value="Unassembled WGS sequence"/>
</dbReference>
<reference evidence="2 3" key="1">
    <citation type="submission" date="2017-11" db="EMBL/GenBank/DDBJ databases">
        <title>Isolation and Characterization of Methanofollis Species from Methane Seep Offshore SW Taiwan.</title>
        <authorList>
            <person name="Teng N.-H."/>
            <person name="Lai M.-C."/>
            <person name="Chen S.-C."/>
        </authorList>
    </citation>
    <scope>NUCLEOTIDE SEQUENCE [LARGE SCALE GENOMIC DNA]</scope>
    <source>
        <strain evidence="2 3">FWC-SCC2</strain>
    </source>
</reference>
<keyword evidence="3" id="KW-1185">Reference proteome</keyword>
<sequence>MSGLPPAIGPDPVVLILGSFPGEISLRAGEYYAHPANAFWRVMEALFGVSHALPYPERLHALTERGVALWDVLSGCTRKGSSDASIRDAVANDIPALLGEHPTIRVVALNGRAAEQWLRRTHPETWDLPGVTVVSLPSTSPAHARLGLDRKIACWRSALPHPPQP</sequence>
<accession>A0A483CT50</accession>
<dbReference type="CDD" id="cd10032">
    <property type="entry name" value="UDG-F6_HDG"/>
    <property type="match status" value="1"/>
</dbReference>
<name>A0A483CT50_9EURY</name>
<dbReference type="Pfam" id="PF03167">
    <property type="entry name" value="UDG"/>
    <property type="match status" value="1"/>
</dbReference>